<dbReference type="Proteomes" id="UP000184231">
    <property type="component" value="Unassembled WGS sequence"/>
</dbReference>
<sequence>MDLDEIYQEIQEILRKQLALIIGTGSSISVDFAFGMGALESHLKSVIPSVIIGDNQAESEWKLVLDNLNRKIDFENSLNVVKSGFLLESIIVETGKHVAKVNYQNISKISIGEIPIIALFERLKNALSYTNPIIDIITPNYDLIIENALSHCDLDYNDGFYGGVQKKFDWAQSEQLFNRLENNSKTGKIYPKVYPHIRLHKVHGSLNYFVKSDNVYRNDSLSYFENIKDYERFIITPGETKHKRIVENRHFYREMDNAIDKAQTYLFVGYGFNDIDIDKKICQNINQVSRRAIIVTKDLIGNAKSILSENPEIIAISDNYKGGALISYKGKELEHNKPIWQIDEFANEIL</sequence>
<dbReference type="Pfam" id="PF13289">
    <property type="entry name" value="SIR2_2"/>
    <property type="match status" value="1"/>
</dbReference>
<dbReference type="OrthoDB" id="9808492at2"/>
<accession>A0A1M6NG06</accession>
<reference evidence="1 2" key="1">
    <citation type="submission" date="2016-11" db="EMBL/GenBank/DDBJ databases">
        <authorList>
            <person name="Jaros S."/>
            <person name="Januszkiewicz K."/>
            <person name="Wedrychowicz H."/>
        </authorList>
    </citation>
    <scope>NUCLEOTIDE SEQUENCE [LARGE SCALE GENOMIC DNA]</scope>
    <source>
        <strain evidence="1 2">CGMCC 1.8863</strain>
    </source>
</reference>
<dbReference type="STRING" id="558155.SAMN04487911_1673"/>
<evidence type="ECO:0000313" key="2">
    <source>
        <dbReference type="Proteomes" id="UP000184231"/>
    </source>
</evidence>
<gene>
    <name evidence="1" type="ORF">SAMN04487911_1673</name>
</gene>
<dbReference type="EMBL" id="FQYX01000067">
    <property type="protein sequence ID" value="SHJ94665.1"/>
    <property type="molecule type" value="Genomic_DNA"/>
</dbReference>
<organism evidence="1 2">
    <name type="scientific">Arenibacter nanhaiticus</name>
    <dbReference type="NCBI Taxonomy" id="558155"/>
    <lineage>
        <taxon>Bacteria</taxon>
        <taxon>Pseudomonadati</taxon>
        <taxon>Bacteroidota</taxon>
        <taxon>Flavobacteriia</taxon>
        <taxon>Flavobacteriales</taxon>
        <taxon>Flavobacteriaceae</taxon>
        <taxon>Arenibacter</taxon>
    </lineage>
</organism>
<keyword evidence="2" id="KW-1185">Reference proteome</keyword>
<protein>
    <submittedName>
        <fullName evidence="1">SIR2-like domain-containing protein</fullName>
    </submittedName>
</protein>
<proteinExistence type="predicted"/>
<name>A0A1M6NG06_9FLAO</name>
<evidence type="ECO:0000313" key="1">
    <source>
        <dbReference type="EMBL" id="SHJ94665.1"/>
    </source>
</evidence>
<dbReference type="RefSeq" id="WP_072766097.1">
    <property type="nucleotide sequence ID" value="NZ_FQYX01000067.1"/>
</dbReference>
<dbReference type="AlphaFoldDB" id="A0A1M6NG06"/>